<gene>
    <name evidence="2" type="ORF">M378DRAFT_106144</name>
</gene>
<dbReference type="AlphaFoldDB" id="A0A0C2X6V8"/>
<keyword evidence="3" id="KW-1185">Reference proteome</keyword>
<evidence type="ECO:0000313" key="2">
    <source>
        <dbReference type="EMBL" id="KIL64478.1"/>
    </source>
</evidence>
<evidence type="ECO:0000313" key="3">
    <source>
        <dbReference type="Proteomes" id="UP000054549"/>
    </source>
</evidence>
<proteinExistence type="predicted"/>
<dbReference type="HOGENOM" id="CLU_199935_0_0_1"/>
<protein>
    <submittedName>
        <fullName evidence="2">Uncharacterized protein</fullName>
    </submittedName>
</protein>
<dbReference type="Proteomes" id="UP000054549">
    <property type="component" value="Unassembled WGS sequence"/>
</dbReference>
<sequence length="70" mass="7678">MASNHVRLPQRRLLPQRGKVDENANMKHARHPSITGASRLVGKENTIKAPPGRSALGEVTQTAINRKVCI</sequence>
<name>A0A0C2X6V8_AMAMK</name>
<accession>A0A0C2X6V8</accession>
<evidence type="ECO:0000256" key="1">
    <source>
        <dbReference type="SAM" id="MobiDB-lite"/>
    </source>
</evidence>
<dbReference type="STRING" id="946122.A0A0C2X6V8"/>
<dbReference type="EMBL" id="KN818249">
    <property type="protein sequence ID" value="KIL64478.1"/>
    <property type="molecule type" value="Genomic_DNA"/>
</dbReference>
<dbReference type="InParanoid" id="A0A0C2X6V8"/>
<dbReference type="OrthoDB" id="3028286at2759"/>
<feature type="region of interest" description="Disordered" evidence="1">
    <location>
        <begin position="1"/>
        <end position="35"/>
    </location>
</feature>
<reference evidence="2 3" key="1">
    <citation type="submission" date="2014-04" db="EMBL/GenBank/DDBJ databases">
        <title>Evolutionary Origins and Diversification of the Mycorrhizal Mutualists.</title>
        <authorList>
            <consortium name="DOE Joint Genome Institute"/>
            <consortium name="Mycorrhizal Genomics Consortium"/>
            <person name="Kohler A."/>
            <person name="Kuo A."/>
            <person name="Nagy L.G."/>
            <person name="Floudas D."/>
            <person name="Copeland A."/>
            <person name="Barry K.W."/>
            <person name="Cichocki N."/>
            <person name="Veneault-Fourrey C."/>
            <person name="LaButti K."/>
            <person name="Lindquist E.A."/>
            <person name="Lipzen A."/>
            <person name="Lundell T."/>
            <person name="Morin E."/>
            <person name="Murat C."/>
            <person name="Riley R."/>
            <person name="Ohm R."/>
            <person name="Sun H."/>
            <person name="Tunlid A."/>
            <person name="Henrissat B."/>
            <person name="Grigoriev I.V."/>
            <person name="Hibbett D.S."/>
            <person name="Martin F."/>
        </authorList>
    </citation>
    <scope>NUCLEOTIDE SEQUENCE [LARGE SCALE GENOMIC DNA]</scope>
    <source>
        <strain evidence="2 3">Koide BX008</strain>
    </source>
</reference>
<organism evidence="2 3">
    <name type="scientific">Amanita muscaria (strain Koide BX008)</name>
    <dbReference type="NCBI Taxonomy" id="946122"/>
    <lineage>
        <taxon>Eukaryota</taxon>
        <taxon>Fungi</taxon>
        <taxon>Dikarya</taxon>
        <taxon>Basidiomycota</taxon>
        <taxon>Agaricomycotina</taxon>
        <taxon>Agaricomycetes</taxon>
        <taxon>Agaricomycetidae</taxon>
        <taxon>Agaricales</taxon>
        <taxon>Pluteineae</taxon>
        <taxon>Amanitaceae</taxon>
        <taxon>Amanita</taxon>
    </lineage>
</organism>